<comment type="caution">
    <text evidence="7">The sequence shown here is derived from an EMBL/GenBank/DDBJ whole genome shotgun (WGS) entry which is preliminary data.</text>
</comment>
<evidence type="ECO:0000256" key="2">
    <source>
        <dbReference type="ARBA" id="ARBA00023015"/>
    </source>
</evidence>
<proteinExistence type="inferred from homology"/>
<name>A0A2U2DKB9_9HYPH</name>
<dbReference type="PANTHER" id="PTHR30427">
    <property type="entry name" value="TRANSCRIPTIONAL ACTIVATOR PROTEIN LYSR"/>
    <property type="match status" value="1"/>
</dbReference>
<evidence type="ECO:0000313" key="8">
    <source>
        <dbReference type="Proteomes" id="UP000245252"/>
    </source>
</evidence>
<dbReference type="EMBL" id="QFBC01000014">
    <property type="protein sequence ID" value="PWE53710.1"/>
    <property type="molecule type" value="Genomic_DNA"/>
</dbReference>
<keyword evidence="5" id="KW-0804">Transcription</keyword>
<evidence type="ECO:0000256" key="4">
    <source>
        <dbReference type="ARBA" id="ARBA00023159"/>
    </source>
</evidence>
<dbReference type="InterPro" id="IPR000847">
    <property type="entry name" value="LysR_HTH_N"/>
</dbReference>
<dbReference type="Gene3D" id="1.10.10.10">
    <property type="entry name" value="Winged helix-like DNA-binding domain superfamily/Winged helix DNA-binding domain"/>
    <property type="match status" value="1"/>
</dbReference>
<dbReference type="AlphaFoldDB" id="A0A2U2DKB9"/>
<protein>
    <submittedName>
        <fullName evidence="7">LysR family transcriptional regulator</fullName>
    </submittedName>
</protein>
<dbReference type="GO" id="GO:0043565">
    <property type="term" value="F:sequence-specific DNA binding"/>
    <property type="evidence" value="ECO:0007669"/>
    <property type="project" value="TreeGrafter"/>
</dbReference>
<keyword evidence="3" id="KW-0238">DNA-binding</keyword>
<dbReference type="Pfam" id="PF03466">
    <property type="entry name" value="LysR_substrate"/>
    <property type="match status" value="1"/>
</dbReference>
<dbReference type="Gene3D" id="3.40.190.290">
    <property type="match status" value="1"/>
</dbReference>
<keyword evidence="2" id="KW-0805">Transcription regulation</keyword>
<dbReference type="PROSITE" id="PS50931">
    <property type="entry name" value="HTH_LYSR"/>
    <property type="match status" value="1"/>
</dbReference>
<dbReference type="SUPFAM" id="SSF46785">
    <property type="entry name" value="Winged helix' DNA-binding domain"/>
    <property type="match status" value="1"/>
</dbReference>
<dbReference type="InterPro" id="IPR005119">
    <property type="entry name" value="LysR_subst-bd"/>
</dbReference>
<evidence type="ECO:0000256" key="3">
    <source>
        <dbReference type="ARBA" id="ARBA00023125"/>
    </source>
</evidence>
<dbReference type="PANTHER" id="PTHR30427:SF1">
    <property type="entry name" value="TRANSCRIPTIONAL ACTIVATOR PROTEIN LYSR"/>
    <property type="match status" value="1"/>
</dbReference>
<evidence type="ECO:0000259" key="6">
    <source>
        <dbReference type="PROSITE" id="PS50931"/>
    </source>
</evidence>
<evidence type="ECO:0000256" key="5">
    <source>
        <dbReference type="ARBA" id="ARBA00023163"/>
    </source>
</evidence>
<dbReference type="Proteomes" id="UP000245252">
    <property type="component" value="Unassembled WGS sequence"/>
</dbReference>
<evidence type="ECO:0000256" key="1">
    <source>
        <dbReference type="ARBA" id="ARBA00009437"/>
    </source>
</evidence>
<dbReference type="GO" id="GO:0010628">
    <property type="term" value="P:positive regulation of gene expression"/>
    <property type="evidence" value="ECO:0007669"/>
    <property type="project" value="TreeGrafter"/>
</dbReference>
<dbReference type="Pfam" id="PF00126">
    <property type="entry name" value="HTH_1"/>
    <property type="match status" value="1"/>
</dbReference>
<sequence length="300" mass="33648">MKMNVKQVEAFHQVFVTGSITAAAQRLYVSQPAVSRLIADLELAIGFQLFERKHRRLIPTPEGHMLFNEIKKTFVGLEKIASRAEEIRSFRTGSIRIAAMPALSFSLLPQLITQFMTAFEGIHISLNVRTSDTVFDWLGSDQWDIGIAALPIDKTVAQFELLPSPACYCVLPPDSDLKDRDVITPQDLRDLPFISLFANSTIRLRTDAAFQAAGVQRKMIMETPYSFSAVQFAKLGLGTTIVDPFSAMTLVDDPTTVKPFEPEIPYEFGLLYPEMFPLSGIGREFVSALRVRIDEVTRRK</sequence>
<keyword evidence="8" id="KW-1185">Reference proteome</keyword>
<dbReference type="InterPro" id="IPR036388">
    <property type="entry name" value="WH-like_DNA-bd_sf"/>
</dbReference>
<dbReference type="FunFam" id="1.10.10.10:FF:000001">
    <property type="entry name" value="LysR family transcriptional regulator"/>
    <property type="match status" value="1"/>
</dbReference>
<feature type="domain" description="HTH lysR-type" evidence="6">
    <location>
        <begin position="3"/>
        <end position="60"/>
    </location>
</feature>
<keyword evidence="4" id="KW-0010">Activator</keyword>
<dbReference type="RefSeq" id="WP_109460878.1">
    <property type="nucleotide sequence ID" value="NZ_QFBC01000014.1"/>
</dbReference>
<organism evidence="7 8">
    <name type="scientific">Metarhizobium album</name>
    <dbReference type="NCBI Taxonomy" id="2182425"/>
    <lineage>
        <taxon>Bacteria</taxon>
        <taxon>Pseudomonadati</taxon>
        <taxon>Pseudomonadota</taxon>
        <taxon>Alphaproteobacteria</taxon>
        <taxon>Hyphomicrobiales</taxon>
        <taxon>Rhizobiaceae</taxon>
        <taxon>Metarhizobium</taxon>
    </lineage>
</organism>
<gene>
    <name evidence="7" type="ORF">DEM27_24545</name>
</gene>
<accession>A0A2U2DKB9</accession>
<dbReference type="InterPro" id="IPR037424">
    <property type="entry name" value="NocR_PBP2"/>
</dbReference>
<comment type="similarity">
    <text evidence="1">Belongs to the LysR transcriptional regulatory family.</text>
</comment>
<evidence type="ECO:0000313" key="7">
    <source>
        <dbReference type="EMBL" id="PWE53710.1"/>
    </source>
</evidence>
<dbReference type="InterPro" id="IPR036390">
    <property type="entry name" value="WH_DNA-bd_sf"/>
</dbReference>
<reference evidence="7 8" key="1">
    <citation type="submission" date="2018-05" db="EMBL/GenBank/DDBJ databases">
        <title>The draft genome of strain NS-104.</title>
        <authorList>
            <person name="Hang P."/>
            <person name="Jiang J."/>
        </authorList>
    </citation>
    <scope>NUCLEOTIDE SEQUENCE [LARGE SCALE GENOMIC DNA]</scope>
    <source>
        <strain evidence="7 8">NS-104</strain>
    </source>
</reference>
<dbReference type="SUPFAM" id="SSF53850">
    <property type="entry name" value="Periplasmic binding protein-like II"/>
    <property type="match status" value="1"/>
</dbReference>
<dbReference type="CDD" id="cd08415">
    <property type="entry name" value="PBP2_LysR_opines_like"/>
    <property type="match status" value="1"/>
</dbReference>
<dbReference type="GO" id="GO:0003700">
    <property type="term" value="F:DNA-binding transcription factor activity"/>
    <property type="evidence" value="ECO:0007669"/>
    <property type="project" value="InterPro"/>
</dbReference>
<dbReference type="OrthoDB" id="7260751at2"/>
<dbReference type="PRINTS" id="PR00039">
    <property type="entry name" value="HTHLYSR"/>
</dbReference>